<comment type="caution">
    <text evidence="1">The sequence shown here is derived from an EMBL/GenBank/DDBJ whole genome shotgun (WGS) entry which is preliminary data.</text>
</comment>
<organism evidence="1 2">
    <name type="scientific">Trifolium pratense</name>
    <name type="common">Red clover</name>
    <dbReference type="NCBI Taxonomy" id="57577"/>
    <lineage>
        <taxon>Eukaryota</taxon>
        <taxon>Viridiplantae</taxon>
        <taxon>Streptophyta</taxon>
        <taxon>Embryophyta</taxon>
        <taxon>Tracheophyta</taxon>
        <taxon>Spermatophyta</taxon>
        <taxon>Magnoliopsida</taxon>
        <taxon>eudicotyledons</taxon>
        <taxon>Gunneridae</taxon>
        <taxon>Pentapetalae</taxon>
        <taxon>rosids</taxon>
        <taxon>fabids</taxon>
        <taxon>Fabales</taxon>
        <taxon>Fabaceae</taxon>
        <taxon>Papilionoideae</taxon>
        <taxon>50 kb inversion clade</taxon>
        <taxon>NPAAA clade</taxon>
        <taxon>Hologalegina</taxon>
        <taxon>IRL clade</taxon>
        <taxon>Trifolieae</taxon>
        <taxon>Trifolium</taxon>
    </lineage>
</organism>
<sequence length="91" mass="10371">FVNFMGMVGPGVFLVKSSYNLLVEELRSDDELGEEVAVIFDQKNLAQSKVILFAWQLLYDRIPTRINHDFGEFLFRMHLGSVSKLSCGPVF</sequence>
<reference evidence="1 2" key="1">
    <citation type="journal article" date="2014" name="Am. J. Bot.">
        <title>Genome assembly and annotation for red clover (Trifolium pratense; Fabaceae).</title>
        <authorList>
            <person name="Istvanek J."/>
            <person name="Jaros M."/>
            <person name="Krenek A."/>
            <person name="Repkova J."/>
        </authorList>
    </citation>
    <scope>NUCLEOTIDE SEQUENCE [LARGE SCALE GENOMIC DNA]</scope>
    <source>
        <strain evidence="2">cv. Tatra</strain>
        <tissue evidence="1">Young leaves</tissue>
    </source>
</reference>
<feature type="non-terminal residue" evidence="1">
    <location>
        <position position="1"/>
    </location>
</feature>
<protein>
    <submittedName>
        <fullName evidence="1">Uncharacterized protein</fullName>
    </submittedName>
</protein>
<dbReference type="Proteomes" id="UP000236291">
    <property type="component" value="Unassembled WGS sequence"/>
</dbReference>
<gene>
    <name evidence="1" type="ORF">L195_g061642</name>
</gene>
<proteinExistence type="predicted"/>
<accession>A0A2K3KAZ3</accession>
<name>A0A2K3KAZ3_TRIPR</name>
<dbReference type="AlphaFoldDB" id="A0A2K3KAZ3"/>
<dbReference type="EMBL" id="ASHM01155678">
    <property type="protein sequence ID" value="PNX63466.1"/>
    <property type="molecule type" value="Genomic_DNA"/>
</dbReference>
<reference evidence="1 2" key="2">
    <citation type="journal article" date="2017" name="Front. Plant Sci.">
        <title>Gene Classification and Mining of Molecular Markers Useful in Red Clover (Trifolium pratense) Breeding.</title>
        <authorList>
            <person name="Istvanek J."/>
            <person name="Dluhosova J."/>
            <person name="Dluhos P."/>
            <person name="Patkova L."/>
            <person name="Nedelnik J."/>
            <person name="Repkova J."/>
        </authorList>
    </citation>
    <scope>NUCLEOTIDE SEQUENCE [LARGE SCALE GENOMIC DNA]</scope>
    <source>
        <strain evidence="2">cv. Tatra</strain>
        <tissue evidence="1">Young leaves</tissue>
    </source>
</reference>
<evidence type="ECO:0000313" key="2">
    <source>
        <dbReference type="Proteomes" id="UP000236291"/>
    </source>
</evidence>
<evidence type="ECO:0000313" key="1">
    <source>
        <dbReference type="EMBL" id="PNX63466.1"/>
    </source>
</evidence>